<evidence type="ECO:0000256" key="7">
    <source>
        <dbReference type="ARBA" id="ARBA00023180"/>
    </source>
</evidence>
<dbReference type="PANTHER" id="PTHR11567:SF211">
    <property type="entry name" value="PROSTATIC ACID PHOSPHATASE"/>
    <property type="match status" value="1"/>
</dbReference>
<keyword evidence="7" id="KW-0325">Glycoprotein</keyword>
<proteinExistence type="inferred from homology"/>
<dbReference type="PANTHER" id="PTHR11567">
    <property type="entry name" value="ACID PHOSPHATASE-RELATED"/>
    <property type="match status" value="1"/>
</dbReference>
<dbReference type="AlphaFoldDB" id="A0AAW1HU84"/>
<gene>
    <name evidence="8" type="ORF">QE152_g39298</name>
</gene>
<dbReference type="EMBL" id="JASPKY010000925">
    <property type="protein sequence ID" value="KAK9680172.1"/>
    <property type="molecule type" value="Genomic_DNA"/>
</dbReference>
<dbReference type="InterPro" id="IPR050645">
    <property type="entry name" value="Histidine_acid_phosphatase"/>
</dbReference>
<dbReference type="Pfam" id="PF00328">
    <property type="entry name" value="His_Phos_2"/>
    <property type="match status" value="1"/>
</dbReference>
<comment type="catalytic activity">
    <reaction evidence="1">
        <text>a phosphate monoester + H2O = an alcohol + phosphate</text>
        <dbReference type="Rhea" id="RHEA:15017"/>
        <dbReference type="ChEBI" id="CHEBI:15377"/>
        <dbReference type="ChEBI" id="CHEBI:30879"/>
        <dbReference type="ChEBI" id="CHEBI:43474"/>
        <dbReference type="ChEBI" id="CHEBI:67140"/>
        <dbReference type="EC" id="3.1.3.2"/>
    </reaction>
</comment>
<evidence type="ECO:0000313" key="8">
    <source>
        <dbReference type="EMBL" id="KAK9680172.1"/>
    </source>
</evidence>
<reference evidence="8 9" key="1">
    <citation type="journal article" date="2024" name="BMC Genomics">
        <title>De novo assembly and annotation of Popillia japonica's genome with initial clues to its potential as an invasive pest.</title>
        <authorList>
            <person name="Cucini C."/>
            <person name="Boschi S."/>
            <person name="Funari R."/>
            <person name="Cardaioli E."/>
            <person name="Iannotti N."/>
            <person name="Marturano G."/>
            <person name="Paoli F."/>
            <person name="Bruttini M."/>
            <person name="Carapelli A."/>
            <person name="Frati F."/>
            <person name="Nardi F."/>
        </authorList>
    </citation>
    <scope>NUCLEOTIDE SEQUENCE [LARGE SCALE GENOMIC DNA]</scope>
    <source>
        <strain evidence="8">DMR45628</strain>
    </source>
</reference>
<dbReference type="Proteomes" id="UP001458880">
    <property type="component" value="Unassembled WGS sequence"/>
</dbReference>
<sequence>MTSDTLILIHTIFRHGERTTDLEFMYPNDPHREEEFLPYGPGYLTNEGKNQMYDLGKKLRNRYNQYLGDLYLPKYVDARASRFPRAQISLQLVLASLFQPTGRTIWNEDLNWQPIAYKEDKILAAAFSEEFLKVYYEYFENEGKQMLNDHEDMLRYLRKHAGNDFKTTRDIWALHATLTTEVVSGLKLPDWTSTVFPQYTLKLALQEYYVQTTTKQLRKLVVGQLMQKILIDTKAKINGTSNCKIHLYSCHDNNIANALIFFGLLAPNYFPKYAACIVVEIHKINKKYVIKLLYSPSNTDNFEYLTFSNGVDTLDLDEFDSMVKD</sequence>
<keyword evidence="6" id="KW-1015">Disulfide bond</keyword>
<comment type="similarity">
    <text evidence="2">Belongs to the histidine acid phosphatase family.</text>
</comment>
<evidence type="ECO:0000256" key="6">
    <source>
        <dbReference type="ARBA" id="ARBA00023157"/>
    </source>
</evidence>
<keyword evidence="5" id="KW-0378">Hydrolase</keyword>
<evidence type="ECO:0000256" key="1">
    <source>
        <dbReference type="ARBA" id="ARBA00000032"/>
    </source>
</evidence>
<evidence type="ECO:0000256" key="2">
    <source>
        <dbReference type="ARBA" id="ARBA00005375"/>
    </source>
</evidence>
<evidence type="ECO:0000256" key="5">
    <source>
        <dbReference type="ARBA" id="ARBA00022801"/>
    </source>
</evidence>
<evidence type="ECO:0000256" key="4">
    <source>
        <dbReference type="ARBA" id="ARBA00022729"/>
    </source>
</evidence>
<keyword evidence="9" id="KW-1185">Reference proteome</keyword>
<dbReference type="Gene3D" id="3.40.50.1240">
    <property type="entry name" value="Phosphoglycerate mutase-like"/>
    <property type="match status" value="1"/>
</dbReference>
<organism evidence="8 9">
    <name type="scientific">Popillia japonica</name>
    <name type="common">Japanese beetle</name>
    <dbReference type="NCBI Taxonomy" id="7064"/>
    <lineage>
        <taxon>Eukaryota</taxon>
        <taxon>Metazoa</taxon>
        <taxon>Ecdysozoa</taxon>
        <taxon>Arthropoda</taxon>
        <taxon>Hexapoda</taxon>
        <taxon>Insecta</taxon>
        <taxon>Pterygota</taxon>
        <taxon>Neoptera</taxon>
        <taxon>Endopterygota</taxon>
        <taxon>Coleoptera</taxon>
        <taxon>Polyphaga</taxon>
        <taxon>Scarabaeiformia</taxon>
        <taxon>Scarabaeidae</taxon>
        <taxon>Rutelinae</taxon>
        <taxon>Popillia</taxon>
    </lineage>
</organism>
<evidence type="ECO:0000256" key="3">
    <source>
        <dbReference type="ARBA" id="ARBA00012646"/>
    </source>
</evidence>
<dbReference type="SUPFAM" id="SSF53254">
    <property type="entry name" value="Phosphoglycerate mutase-like"/>
    <property type="match status" value="1"/>
</dbReference>
<evidence type="ECO:0000313" key="9">
    <source>
        <dbReference type="Proteomes" id="UP001458880"/>
    </source>
</evidence>
<comment type="caution">
    <text evidence="8">The sequence shown here is derived from an EMBL/GenBank/DDBJ whole genome shotgun (WGS) entry which is preliminary data.</text>
</comment>
<dbReference type="GO" id="GO:0003993">
    <property type="term" value="F:acid phosphatase activity"/>
    <property type="evidence" value="ECO:0007669"/>
    <property type="project" value="UniProtKB-EC"/>
</dbReference>
<protein>
    <recommendedName>
        <fullName evidence="3">acid phosphatase</fullName>
        <ecNumber evidence="3">3.1.3.2</ecNumber>
    </recommendedName>
</protein>
<dbReference type="InterPro" id="IPR029033">
    <property type="entry name" value="His_PPase_superfam"/>
</dbReference>
<dbReference type="InterPro" id="IPR000560">
    <property type="entry name" value="His_Pase_clade-2"/>
</dbReference>
<dbReference type="EC" id="3.1.3.2" evidence="3"/>
<keyword evidence="4" id="KW-0732">Signal</keyword>
<dbReference type="CDD" id="cd07061">
    <property type="entry name" value="HP_HAP_like"/>
    <property type="match status" value="1"/>
</dbReference>
<name>A0AAW1HU84_POPJA</name>
<accession>A0AAW1HU84</accession>